<gene>
    <name evidence="2" type="ORF">SOCEGT47_034900</name>
</gene>
<sequence>MISDVEIENEIRASVAEFLEGMRALVRKDILQSVAGHLEVDIRAAGISIEPALTPIKPARKVGGALAPSRVAAPSRKKAAPSRPAPSKPAPSRPALSKPALSKPATSKPATSRPALSRPAPSKPATSRPAPSKPAPSRPALSKPALSKPATSKPATSRPALSRPAPSKPATSRPAPSKPTRAASGKKALAPRAAVAARPRAATPGPRASDAGTAGTAGAAGAGAAGARPAESAAGEKAAEQAILAGTEAPQGAAPGPGDEISEALLAHVEIEPGQGLEELALAMGTPAADLEGPIKKLVEENKITEEMRQGQAAYYPT</sequence>
<reference evidence="2 3" key="1">
    <citation type="submission" date="2015-09" db="EMBL/GenBank/DDBJ databases">
        <title>Sorangium comparison.</title>
        <authorList>
            <person name="Zaburannyi N."/>
            <person name="Bunk B."/>
            <person name="Overmann J."/>
            <person name="Mueller R."/>
        </authorList>
    </citation>
    <scope>NUCLEOTIDE SEQUENCE [LARGE SCALE GENOMIC DNA]</scope>
    <source>
        <strain evidence="2 3">So ceGT47</strain>
    </source>
</reference>
<feature type="region of interest" description="Disordered" evidence="1">
    <location>
        <begin position="67"/>
        <end position="259"/>
    </location>
</feature>
<evidence type="ECO:0000313" key="2">
    <source>
        <dbReference type="EMBL" id="AUX22974.1"/>
    </source>
</evidence>
<evidence type="ECO:0000256" key="1">
    <source>
        <dbReference type="SAM" id="MobiDB-lite"/>
    </source>
</evidence>
<feature type="compositionally biased region" description="Low complexity" evidence="1">
    <location>
        <begin position="117"/>
        <end position="130"/>
    </location>
</feature>
<dbReference type="OrthoDB" id="5525647at2"/>
<feature type="compositionally biased region" description="Low complexity" evidence="1">
    <location>
        <begin position="138"/>
        <end position="147"/>
    </location>
</feature>
<proteinExistence type="predicted"/>
<evidence type="ECO:0000313" key="3">
    <source>
        <dbReference type="Proteomes" id="UP000295781"/>
    </source>
</evidence>
<accession>A0A4P2Q187</accession>
<protein>
    <submittedName>
        <fullName evidence="2">Uncharacterized protein</fullName>
    </submittedName>
</protein>
<feature type="compositionally biased region" description="Pro residues" evidence="1">
    <location>
        <begin position="83"/>
        <end position="92"/>
    </location>
</feature>
<dbReference type="RefSeq" id="WP_129348055.1">
    <property type="nucleotide sequence ID" value="NZ_CP012670.1"/>
</dbReference>
<dbReference type="AlphaFoldDB" id="A0A4P2Q187"/>
<feature type="compositionally biased region" description="Low complexity" evidence="1">
    <location>
        <begin position="225"/>
        <end position="236"/>
    </location>
</feature>
<name>A0A4P2Q187_SORCE</name>
<organism evidence="2 3">
    <name type="scientific">Sorangium cellulosum</name>
    <name type="common">Polyangium cellulosum</name>
    <dbReference type="NCBI Taxonomy" id="56"/>
    <lineage>
        <taxon>Bacteria</taxon>
        <taxon>Pseudomonadati</taxon>
        <taxon>Myxococcota</taxon>
        <taxon>Polyangia</taxon>
        <taxon>Polyangiales</taxon>
        <taxon>Polyangiaceae</taxon>
        <taxon>Sorangium</taxon>
    </lineage>
</organism>
<feature type="compositionally biased region" description="Low complexity" evidence="1">
    <location>
        <begin position="93"/>
        <end position="102"/>
    </location>
</feature>
<feature type="compositionally biased region" description="Low complexity" evidence="1">
    <location>
        <begin position="188"/>
        <end position="217"/>
    </location>
</feature>
<dbReference type="EMBL" id="CP012670">
    <property type="protein sequence ID" value="AUX22974.1"/>
    <property type="molecule type" value="Genomic_DNA"/>
</dbReference>
<dbReference type="Proteomes" id="UP000295781">
    <property type="component" value="Chromosome"/>
</dbReference>